<dbReference type="AlphaFoldDB" id="A0A426Z1I8"/>
<name>A0A426Z1I8_ENSVE</name>
<dbReference type="EMBL" id="AMZH03008982">
    <property type="protein sequence ID" value="RRT57832.1"/>
    <property type="molecule type" value="Genomic_DNA"/>
</dbReference>
<protein>
    <submittedName>
        <fullName evidence="1">Uncharacterized protein</fullName>
    </submittedName>
</protein>
<comment type="caution">
    <text evidence="1">The sequence shown here is derived from an EMBL/GenBank/DDBJ whole genome shotgun (WGS) entry which is preliminary data.</text>
</comment>
<proteinExistence type="predicted"/>
<sequence length="150" mass="16788">MYCLLCSLVEHSCINPKSSTFGYLDEKPISTSLMKFLGLYPQPYLSPLHSPPFRPLEIGGEVKARQPYTLIAVISFARIQEERLNHEVRRTMVTPRLAMSRPTIPSTTIQTPAQKTLTRDELRERSARGYIGIAMNHGAANITAKRVGSS</sequence>
<gene>
    <name evidence="1" type="ORF">B296_00003789</name>
</gene>
<organism evidence="1 2">
    <name type="scientific">Ensete ventricosum</name>
    <name type="common">Abyssinian banana</name>
    <name type="synonym">Musa ensete</name>
    <dbReference type="NCBI Taxonomy" id="4639"/>
    <lineage>
        <taxon>Eukaryota</taxon>
        <taxon>Viridiplantae</taxon>
        <taxon>Streptophyta</taxon>
        <taxon>Embryophyta</taxon>
        <taxon>Tracheophyta</taxon>
        <taxon>Spermatophyta</taxon>
        <taxon>Magnoliopsida</taxon>
        <taxon>Liliopsida</taxon>
        <taxon>Zingiberales</taxon>
        <taxon>Musaceae</taxon>
        <taxon>Ensete</taxon>
    </lineage>
</organism>
<evidence type="ECO:0000313" key="1">
    <source>
        <dbReference type="EMBL" id="RRT57832.1"/>
    </source>
</evidence>
<evidence type="ECO:0000313" key="2">
    <source>
        <dbReference type="Proteomes" id="UP000287651"/>
    </source>
</evidence>
<reference evidence="1 2" key="1">
    <citation type="journal article" date="2014" name="Agronomy (Basel)">
        <title>A Draft Genome Sequence for Ensete ventricosum, the Drought-Tolerant Tree Against Hunger.</title>
        <authorList>
            <person name="Harrison J."/>
            <person name="Moore K.A."/>
            <person name="Paszkiewicz K."/>
            <person name="Jones T."/>
            <person name="Grant M."/>
            <person name="Ambacheew D."/>
            <person name="Muzemil S."/>
            <person name="Studholme D.J."/>
        </authorList>
    </citation>
    <scope>NUCLEOTIDE SEQUENCE [LARGE SCALE GENOMIC DNA]</scope>
</reference>
<accession>A0A426Z1I8</accession>
<dbReference type="Proteomes" id="UP000287651">
    <property type="component" value="Unassembled WGS sequence"/>
</dbReference>